<protein>
    <recommendedName>
        <fullName evidence="8">L-2-hydroxyglutarate dehydrogenase, mitochondrial</fullName>
        <ecNumber evidence="7">1.1.99.2</ecNumber>
    </recommendedName>
</protein>
<proteinExistence type="inferred from homology"/>
<dbReference type="Pfam" id="PF01266">
    <property type="entry name" value="DAO"/>
    <property type="match status" value="1"/>
</dbReference>
<dbReference type="InterPro" id="IPR036188">
    <property type="entry name" value="FAD/NAD-bd_sf"/>
</dbReference>
<evidence type="ECO:0000256" key="2">
    <source>
        <dbReference type="ARBA" id="ARBA00022630"/>
    </source>
</evidence>
<accession>A0AAW1R411</accession>
<evidence type="ECO:0000313" key="10">
    <source>
        <dbReference type="EMBL" id="KAK9828388.1"/>
    </source>
</evidence>
<dbReference type="SUPFAM" id="SSF51905">
    <property type="entry name" value="FAD/NAD(P)-binding domain"/>
    <property type="match status" value="1"/>
</dbReference>
<dbReference type="EMBL" id="JALJOU010000051">
    <property type="protein sequence ID" value="KAK9828388.1"/>
    <property type="molecule type" value="Genomic_DNA"/>
</dbReference>
<dbReference type="PANTHER" id="PTHR43104:SF4">
    <property type="entry name" value="L-2-HYDROXYGLUTARATE DEHYDROGENASE, MITOCHONDRIAL"/>
    <property type="match status" value="1"/>
</dbReference>
<evidence type="ECO:0000256" key="4">
    <source>
        <dbReference type="ARBA" id="ARBA00023002"/>
    </source>
</evidence>
<comment type="similarity">
    <text evidence="6">Belongs to the L2HGDH family.</text>
</comment>
<dbReference type="Gene3D" id="3.50.50.60">
    <property type="entry name" value="FAD/NAD(P)-binding domain"/>
    <property type="match status" value="1"/>
</dbReference>
<sequence>MEADRRTPLAGGLCTQATSADDGSVDTIVIGAGVVGLAVARALAQTGREVLVIERANTIGTGTSSRNSEIIHAGIYYPPGSLKAKLCMEGRERLYAYCRERGVPHKRLGKLLVATEEDECRS</sequence>
<keyword evidence="11" id="KW-1185">Reference proteome</keyword>
<dbReference type="PANTHER" id="PTHR43104">
    <property type="entry name" value="L-2-HYDROXYGLUTARATE DEHYDROGENASE, MITOCHONDRIAL"/>
    <property type="match status" value="1"/>
</dbReference>
<dbReference type="Proteomes" id="UP001445335">
    <property type="component" value="Unassembled WGS sequence"/>
</dbReference>
<dbReference type="AlphaFoldDB" id="A0AAW1R411"/>
<evidence type="ECO:0000256" key="5">
    <source>
        <dbReference type="ARBA" id="ARBA00036066"/>
    </source>
</evidence>
<name>A0AAW1R411_9CHLO</name>
<keyword evidence="4" id="KW-0560">Oxidoreductase</keyword>
<evidence type="ECO:0000256" key="3">
    <source>
        <dbReference type="ARBA" id="ARBA00022827"/>
    </source>
</evidence>
<evidence type="ECO:0000256" key="8">
    <source>
        <dbReference type="ARBA" id="ARBA00041137"/>
    </source>
</evidence>
<evidence type="ECO:0000256" key="1">
    <source>
        <dbReference type="ARBA" id="ARBA00001974"/>
    </source>
</evidence>
<evidence type="ECO:0000259" key="9">
    <source>
        <dbReference type="Pfam" id="PF01266"/>
    </source>
</evidence>
<dbReference type="GO" id="GO:0047545">
    <property type="term" value="F:(S)-2-hydroxyglutarate dehydrogenase activity"/>
    <property type="evidence" value="ECO:0007669"/>
    <property type="project" value="UniProtKB-EC"/>
</dbReference>
<reference evidence="10 11" key="1">
    <citation type="journal article" date="2024" name="Nat. Commun.">
        <title>Phylogenomics reveals the evolutionary origins of lichenization in chlorophyte algae.</title>
        <authorList>
            <person name="Puginier C."/>
            <person name="Libourel C."/>
            <person name="Otte J."/>
            <person name="Skaloud P."/>
            <person name="Haon M."/>
            <person name="Grisel S."/>
            <person name="Petersen M."/>
            <person name="Berrin J.G."/>
            <person name="Delaux P.M."/>
            <person name="Dal Grande F."/>
            <person name="Keller J."/>
        </authorList>
    </citation>
    <scope>NUCLEOTIDE SEQUENCE [LARGE SCALE GENOMIC DNA]</scope>
    <source>
        <strain evidence="10 11">SAG 245.80</strain>
    </source>
</reference>
<dbReference type="EC" id="1.1.99.2" evidence="7"/>
<comment type="caution">
    <text evidence="10">The sequence shown here is derived from an EMBL/GenBank/DDBJ whole genome shotgun (WGS) entry which is preliminary data.</text>
</comment>
<feature type="domain" description="FAD dependent oxidoreductase" evidence="9">
    <location>
        <begin position="26"/>
        <end position="119"/>
    </location>
</feature>
<evidence type="ECO:0000256" key="6">
    <source>
        <dbReference type="ARBA" id="ARBA00037941"/>
    </source>
</evidence>
<evidence type="ECO:0000313" key="11">
    <source>
        <dbReference type="Proteomes" id="UP001445335"/>
    </source>
</evidence>
<keyword evidence="3" id="KW-0274">FAD</keyword>
<comment type="cofactor">
    <cofactor evidence="1">
        <name>FAD</name>
        <dbReference type="ChEBI" id="CHEBI:57692"/>
    </cofactor>
</comment>
<dbReference type="Gene3D" id="3.30.9.10">
    <property type="entry name" value="D-Amino Acid Oxidase, subunit A, domain 2"/>
    <property type="match status" value="1"/>
</dbReference>
<comment type="catalytic activity">
    <reaction evidence="5">
        <text>(S)-2-hydroxyglutarate + A = 2-oxoglutarate + AH2</text>
        <dbReference type="Rhea" id="RHEA:21252"/>
        <dbReference type="ChEBI" id="CHEBI:13193"/>
        <dbReference type="ChEBI" id="CHEBI:16782"/>
        <dbReference type="ChEBI" id="CHEBI:16810"/>
        <dbReference type="ChEBI" id="CHEBI:17499"/>
        <dbReference type="EC" id="1.1.99.2"/>
    </reaction>
</comment>
<dbReference type="InterPro" id="IPR006076">
    <property type="entry name" value="FAD-dep_OxRdtase"/>
</dbReference>
<keyword evidence="2" id="KW-0285">Flavoprotein</keyword>
<evidence type="ECO:0000256" key="7">
    <source>
        <dbReference type="ARBA" id="ARBA00038878"/>
    </source>
</evidence>
<gene>
    <name evidence="10" type="ORF">WJX81_002930</name>
</gene>
<organism evidence="10 11">
    <name type="scientific">Elliptochloris bilobata</name>
    <dbReference type="NCBI Taxonomy" id="381761"/>
    <lineage>
        <taxon>Eukaryota</taxon>
        <taxon>Viridiplantae</taxon>
        <taxon>Chlorophyta</taxon>
        <taxon>core chlorophytes</taxon>
        <taxon>Trebouxiophyceae</taxon>
        <taxon>Trebouxiophyceae incertae sedis</taxon>
        <taxon>Elliptochloris clade</taxon>
        <taxon>Elliptochloris</taxon>
    </lineage>
</organism>